<comment type="catalytic activity">
    <reaction evidence="14">
        <text>L-seryl-[protein] + ATP = O-phospho-L-seryl-[protein] + ADP + H(+)</text>
        <dbReference type="Rhea" id="RHEA:17989"/>
        <dbReference type="Rhea" id="RHEA-COMP:9863"/>
        <dbReference type="Rhea" id="RHEA-COMP:11604"/>
        <dbReference type="ChEBI" id="CHEBI:15378"/>
        <dbReference type="ChEBI" id="CHEBI:29999"/>
        <dbReference type="ChEBI" id="CHEBI:30616"/>
        <dbReference type="ChEBI" id="CHEBI:83421"/>
        <dbReference type="ChEBI" id="CHEBI:456216"/>
        <dbReference type="EC" id="2.7.11.1"/>
    </reaction>
</comment>
<dbReference type="FunFam" id="1.10.510.10:FF:001023">
    <property type="entry name" value="Os07g0541700 protein"/>
    <property type="match status" value="1"/>
</dbReference>
<dbReference type="FunFam" id="3.30.200.20:FF:000178">
    <property type="entry name" value="serine/threonine-protein kinase PBS1-like"/>
    <property type="match status" value="1"/>
</dbReference>
<evidence type="ECO:0000256" key="9">
    <source>
        <dbReference type="ARBA" id="ARBA00022840"/>
    </source>
</evidence>
<gene>
    <name evidence="19" type="ORF">ES288_1Z003000v1</name>
    <name evidence="20" type="ORF">ES288_D11G356500v1</name>
</gene>
<keyword evidence="12" id="KW-0325">Glycoprotein</keyword>
<dbReference type="GO" id="GO:0030247">
    <property type="term" value="F:polysaccharide binding"/>
    <property type="evidence" value="ECO:0007669"/>
    <property type="project" value="InterPro"/>
</dbReference>
<keyword evidence="10 16" id="KW-1133">Transmembrane helix</keyword>
<evidence type="ECO:0000256" key="6">
    <source>
        <dbReference type="ARBA" id="ARBA00022729"/>
    </source>
</evidence>
<dbReference type="EMBL" id="ML700885">
    <property type="protein sequence ID" value="TXG74870.1"/>
    <property type="molecule type" value="Genomic_DNA"/>
</dbReference>
<evidence type="ECO:0000256" key="14">
    <source>
        <dbReference type="ARBA" id="ARBA00048679"/>
    </source>
</evidence>
<dbReference type="Gene3D" id="3.30.200.20">
    <property type="entry name" value="Phosphorylase Kinase, domain 1"/>
    <property type="match status" value="1"/>
</dbReference>
<dbReference type="InterPro" id="IPR045874">
    <property type="entry name" value="LRK10/LRL21-25-like"/>
</dbReference>
<evidence type="ECO:0000256" key="12">
    <source>
        <dbReference type="ARBA" id="ARBA00023180"/>
    </source>
</evidence>
<evidence type="ECO:0000256" key="5">
    <source>
        <dbReference type="ARBA" id="ARBA00022692"/>
    </source>
</evidence>
<feature type="domain" description="Protein kinase" evidence="18">
    <location>
        <begin position="352"/>
        <end position="573"/>
    </location>
</feature>
<feature type="binding site" evidence="15">
    <location>
        <position position="380"/>
    </location>
    <ligand>
        <name>ATP</name>
        <dbReference type="ChEBI" id="CHEBI:30616"/>
    </ligand>
</feature>
<dbReference type="SMART" id="SM00220">
    <property type="entry name" value="S_TKc"/>
    <property type="match status" value="1"/>
</dbReference>
<evidence type="ECO:0000256" key="17">
    <source>
        <dbReference type="SAM" id="SignalP"/>
    </source>
</evidence>
<keyword evidence="5 16" id="KW-0812">Transmembrane</keyword>
<evidence type="ECO:0000256" key="1">
    <source>
        <dbReference type="ARBA" id="ARBA00004479"/>
    </source>
</evidence>
<evidence type="ECO:0000256" key="16">
    <source>
        <dbReference type="SAM" id="Phobius"/>
    </source>
</evidence>
<dbReference type="InterPro" id="IPR008271">
    <property type="entry name" value="Ser/Thr_kinase_AS"/>
</dbReference>
<dbReference type="PROSITE" id="PS50011">
    <property type="entry name" value="PROTEIN_KINASE_DOM"/>
    <property type="match status" value="1"/>
</dbReference>
<dbReference type="GO" id="GO:0004674">
    <property type="term" value="F:protein serine/threonine kinase activity"/>
    <property type="evidence" value="ECO:0007669"/>
    <property type="project" value="UniProtKB-KW"/>
</dbReference>
<evidence type="ECO:0000256" key="10">
    <source>
        <dbReference type="ARBA" id="ARBA00022989"/>
    </source>
</evidence>
<keyword evidence="7 15" id="KW-0547">Nucleotide-binding</keyword>
<evidence type="ECO:0000256" key="13">
    <source>
        <dbReference type="ARBA" id="ARBA00047899"/>
    </source>
</evidence>
<evidence type="ECO:0000256" key="8">
    <source>
        <dbReference type="ARBA" id="ARBA00022777"/>
    </source>
</evidence>
<proteinExistence type="predicted"/>
<dbReference type="EC" id="2.7.11.1" evidence="2"/>
<evidence type="ECO:0000313" key="20">
    <source>
        <dbReference type="EMBL" id="TYG47644.1"/>
    </source>
</evidence>
<name>A0A5C7J074_GOSDA</name>
<comment type="subcellular location">
    <subcellularLocation>
        <location evidence="1">Membrane</location>
        <topology evidence="1">Single-pass type I membrane protein</topology>
    </subcellularLocation>
</comment>
<evidence type="ECO:0000313" key="19">
    <source>
        <dbReference type="EMBL" id="TXG74870.1"/>
    </source>
</evidence>
<dbReference type="SUPFAM" id="SSF56112">
    <property type="entry name" value="Protein kinase-like (PK-like)"/>
    <property type="match status" value="1"/>
</dbReference>
<dbReference type="InterPro" id="IPR017441">
    <property type="entry name" value="Protein_kinase_ATP_BS"/>
</dbReference>
<evidence type="ECO:0000256" key="3">
    <source>
        <dbReference type="ARBA" id="ARBA00022527"/>
    </source>
</evidence>
<dbReference type="InterPro" id="IPR011009">
    <property type="entry name" value="Kinase-like_dom_sf"/>
</dbReference>
<evidence type="ECO:0000256" key="4">
    <source>
        <dbReference type="ARBA" id="ARBA00022679"/>
    </source>
</evidence>
<dbReference type="InterPro" id="IPR001245">
    <property type="entry name" value="Ser-Thr/Tyr_kinase_cat_dom"/>
</dbReference>
<keyword evidence="3" id="KW-0723">Serine/threonine-protein kinase</keyword>
<keyword evidence="8" id="KW-0418">Kinase</keyword>
<keyword evidence="11 16" id="KW-0472">Membrane</keyword>
<feature type="chain" id="PRO_5044619396" description="non-specific serine/threonine protein kinase" evidence="17">
    <location>
        <begin position="28"/>
        <end position="573"/>
    </location>
</feature>
<evidence type="ECO:0000259" key="18">
    <source>
        <dbReference type="PROSITE" id="PS50011"/>
    </source>
</evidence>
<comment type="catalytic activity">
    <reaction evidence="13">
        <text>L-threonyl-[protein] + ATP = O-phospho-L-threonyl-[protein] + ADP + H(+)</text>
        <dbReference type="Rhea" id="RHEA:46608"/>
        <dbReference type="Rhea" id="RHEA-COMP:11060"/>
        <dbReference type="Rhea" id="RHEA-COMP:11605"/>
        <dbReference type="ChEBI" id="CHEBI:15378"/>
        <dbReference type="ChEBI" id="CHEBI:30013"/>
        <dbReference type="ChEBI" id="CHEBI:30616"/>
        <dbReference type="ChEBI" id="CHEBI:61977"/>
        <dbReference type="ChEBI" id="CHEBI:456216"/>
        <dbReference type="EC" id="2.7.11.1"/>
    </reaction>
</comment>
<keyword evidence="4" id="KW-0808">Transferase</keyword>
<dbReference type="EMBL" id="CM017711">
    <property type="protein sequence ID" value="TYG47644.1"/>
    <property type="molecule type" value="Genomic_DNA"/>
</dbReference>
<dbReference type="PANTHER" id="PTHR27009">
    <property type="entry name" value="RUST RESISTANCE KINASE LR10-RELATED"/>
    <property type="match status" value="1"/>
</dbReference>
<organism evidence="19 21">
    <name type="scientific">Gossypium darwinii</name>
    <name type="common">Darwin's cotton</name>
    <name type="synonym">Gossypium barbadense var. darwinii</name>
    <dbReference type="NCBI Taxonomy" id="34276"/>
    <lineage>
        <taxon>Eukaryota</taxon>
        <taxon>Viridiplantae</taxon>
        <taxon>Streptophyta</taxon>
        <taxon>Embryophyta</taxon>
        <taxon>Tracheophyta</taxon>
        <taxon>Spermatophyta</taxon>
        <taxon>Magnoliopsida</taxon>
        <taxon>eudicotyledons</taxon>
        <taxon>Gunneridae</taxon>
        <taxon>Pentapetalae</taxon>
        <taxon>rosids</taxon>
        <taxon>malvids</taxon>
        <taxon>Malvales</taxon>
        <taxon>Malvaceae</taxon>
        <taxon>Malvoideae</taxon>
        <taxon>Gossypium</taxon>
    </lineage>
</organism>
<evidence type="ECO:0000256" key="11">
    <source>
        <dbReference type="ARBA" id="ARBA00023136"/>
    </source>
</evidence>
<dbReference type="PROSITE" id="PS00107">
    <property type="entry name" value="PROTEIN_KINASE_ATP"/>
    <property type="match status" value="1"/>
</dbReference>
<dbReference type="AlphaFoldDB" id="A0A5C7J074"/>
<protein>
    <recommendedName>
        <fullName evidence="2">non-specific serine/threonine protein kinase</fullName>
        <ecNumber evidence="2">2.7.11.1</ecNumber>
    </recommendedName>
</protein>
<evidence type="ECO:0000256" key="2">
    <source>
        <dbReference type="ARBA" id="ARBA00012513"/>
    </source>
</evidence>
<evidence type="ECO:0000256" key="7">
    <source>
        <dbReference type="ARBA" id="ARBA00022741"/>
    </source>
</evidence>
<dbReference type="Gene3D" id="1.10.510.10">
    <property type="entry name" value="Transferase(Phosphotransferase) domain 1"/>
    <property type="match status" value="1"/>
</dbReference>
<sequence length="573" mass="65511">MLKLELPPLSTLILIFLLFLCPQSSISRTLTKRCGVTQCGNVNISHPFRLKTQPPECGDRRFELDCEADINQLTFFRRYNKFQVHEIFYENSTLTVSYQNQVTGNCSLPPTGRFYEDFFFCEKLLFPAWLIDDEKLRDRYRFLYIVNCTSPVNSSIYVGADRCRNRSSDSFPTASFFYFLDRDTTFPRDFDQSCTVVADWIPIKGKKNITALSTAEIYEKLSMGFELTWSNPQGQDLCSGKLSFTQILAKVRDALIDYLNSFTYYIIHRPLISAFNGFPPETDRTYIMCIGITGGVILLRMLVGIFILIVVVTIKFRRRHLSADDTIEEFLQSQNNLMPIRYSYYEVKKMTRDFKDKLGEGGYGSVFKGKLRSNHLVAIKLLGNVKGNGQDFINEVATLGRIHHVNVAKLIGFCVEGTKQALVYDFMPNGSLDRIVFGKDDKALLSWKKMFDIAHGIARGIEYLHQGCDMQILHFDIKPHNILLDENFTPKVSDFGLAKLYSVDDSIVSLTAARGTIGYIAPELIYKNLGGISYKADVYSFGMLLMEIVGRRKNMNALVEQTSQTYFPSWIYD</sequence>
<keyword evidence="6 17" id="KW-0732">Signal</keyword>
<dbReference type="PROSITE" id="PS00108">
    <property type="entry name" value="PROTEIN_KINASE_ST"/>
    <property type="match status" value="1"/>
</dbReference>
<feature type="transmembrane region" description="Helical" evidence="16">
    <location>
        <begin position="285"/>
        <end position="312"/>
    </location>
</feature>
<dbReference type="InterPro" id="IPR000719">
    <property type="entry name" value="Prot_kinase_dom"/>
</dbReference>
<accession>A0A5C7J074</accession>
<dbReference type="InterPro" id="IPR025287">
    <property type="entry name" value="WAK_GUB"/>
</dbReference>
<evidence type="ECO:0000313" key="21">
    <source>
        <dbReference type="Proteomes" id="UP000323506"/>
    </source>
</evidence>
<dbReference type="GO" id="GO:0016020">
    <property type="term" value="C:membrane"/>
    <property type="evidence" value="ECO:0007669"/>
    <property type="project" value="UniProtKB-SubCell"/>
</dbReference>
<keyword evidence="9 15" id="KW-0067">ATP-binding</keyword>
<keyword evidence="21" id="KW-1185">Reference proteome</keyword>
<dbReference type="Pfam" id="PF13947">
    <property type="entry name" value="GUB_WAK_bind"/>
    <property type="match status" value="1"/>
</dbReference>
<dbReference type="Proteomes" id="UP000323506">
    <property type="component" value="Chromosome D11"/>
</dbReference>
<feature type="signal peptide" evidence="17">
    <location>
        <begin position="1"/>
        <end position="27"/>
    </location>
</feature>
<dbReference type="GO" id="GO:0005524">
    <property type="term" value="F:ATP binding"/>
    <property type="evidence" value="ECO:0007669"/>
    <property type="project" value="UniProtKB-UniRule"/>
</dbReference>
<dbReference type="Pfam" id="PF07714">
    <property type="entry name" value="PK_Tyr_Ser-Thr"/>
    <property type="match status" value="1"/>
</dbReference>
<evidence type="ECO:0000256" key="15">
    <source>
        <dbReference type="PROSITE-ProRule" id="PRU10141"/>
    </source>
</evidence>
<reference evidence="19 21" key="1">
    <citation type="submission" date="2019-06" db="EMBL/GenBank/DDBJ databases">
        <title>WGS assembly of Gossypium darwinii.</title>
        <authorList>
            <person name="Chen Z.J."/>
            <person name="Sreedasyam A."/>
            <person name="Ando A."/>
            <person name="Song Q."/>
            <person name="De L."/>
            <person name="Hulse-Kemp A."/>
            <person name="Ding M."/>
            <person name="Ye W."/>
            <person name="Kirkbride R."/>
            <person name="Jenkins J."/>
            <person name="Plott C."/>
            <person name="Lovell J."/>
            <person name="Lin Y.-M."/>
            <person name="Vaughn R."/>
            <person name="Liu B."/>
            <person name="Li W."/>
            <person name="Simpson S."/>
            <person name="Scheffler B."/>
            <person name="Saski C."/>
            <person name="Grover C."/>
            <person name="Hu G."/>
            <person name="Conover J."/>
            <person name="Carlson J."/>
            <person name="Shu S."/>
            <person name="Boston L."/>
            <person name="Williams M."/>
            <person name="Peterson D."/>
            <person name="Mcgee K."/>
            <person name="Jones D."/>
            <person name="Wendel J."/>
            <person name="Stelly D."/>
            <person name="Grimwood J."/>
            <person name="Schmutz J."/>
        </authorList>
    </citation>
    <scope>NUCLEOTIDE SEQUENCE [LARGE SCALE GENOMIC DNA]</scope>
    <source>
        <strain evidence="19">1808015.09</strain>
    </source>
</reference>